<dbReference type="Gene3D" id="1.20.1280.50">
    <property type="match status" value="1"/>
</dbReference>
<comment type="caution">
    <text evidence="2">The sequence shown here is derived from an EMBL/GenBank/DDBJ whole genome shotgun (WGS) entry which is preliminary data.</text>
</comment>
<sequence>MSLTSQEDASKALKARQIGSGSNFVPTDYITKLPNELLSHIFSYLPIDYPRRGGIYYCCLVSRRFNTIATPLLYHTLSMLYKRSRIDQRVLSRPALGPETRPALGPETRLWSGSIPNGVEDLPYIRPQSLDCVRNIDVHTWDSIGNYQKSTPTEDIVDSLGPIVEVLLQRSKGQISSISLGSSRFLRYIPKSHFPAITRLNYHIHEGDLISSAARLSLLDDNVLPCLRKLKSLIISGIDSNCNNIPIELILRAGSEDSLKSLQLEATGNLWSSDENKLAFALDNHEMLHSPVTPRVLESLSLQEIASLDDVAEAFHRLFCIYNLITFKVVDCPDSSDFVYLNVPQMKNLANLYLKLTEEGLDIGKLLRSMDTPLRSLHLIISLPNWLGWNFVLTDALINHSSTLERLWFEPCLLIKSDQWYNTIDMLQLSQFPVLKYLALRFPQRLDFTLPFTGHFSCLESFHLLNRGGIFLPLDIRGEEGDCRMWFAKWFVSCYNFRVPIAATGHLGVDKLKAISCVKYKYDVHAEPRTVAFLQLPEQPNELSPIEHGIIDVGFYYPEIRDFIESG</sequence>
<protein>
    <recommendedName>
        <fullName evidence="1">F-box domain-containing protein</fullName>
    </recommendedName>
</protein>
<accession>A0AAV9VG93</accession>
<dbReference type="Pfam" id="PF12937">
    <property type="entry name" value="F-box-like"/>
    <property type="match status" value="1"/>
</dbReference>
<dbReference type="EMBL" id="JAVHNS010000003">
    <property type="protein sequence ID" value="KAK6360818.1"/>
    <property type="molecule type" value="Genomic_DNA"/>
</dbReference>
<dbReference type="AlphaFoldDB" id="A0AAV9VG93"/>
<keyword evidence="3" id="KW-1185">Reference proteome</keyword>
<evidence type="ECO:0000313" key="3">
    <source>
        <dbReference type="Proteomes" id="UP001373714"/>
    </source>
</evidence>
<organism evidence="2 3">
    <name type="scientific">Orbilia blumenaviensis</name>
    <dbReference type="NCBI Taxonomy" id="1796055"/>
    <lineage>
        <taxon>Eukaryota</taxon>
        <taxon>Fungi</taxon>
        <taxon>Dikarya</taxon>
        <taxon>Ascomycota</taxon>
        <taxon>Pezizomycotina</taxon>
        <taxon>Orbiliomycetes</taxon>
        <taxon>Orbiliales</taxon>
        <taxon>Orbiliaceae</taxon>
        <taxon>Orbilia</taxon>
    </lineage>
</organism>
<proteinExistence type="predicted"/>
<feature type="domain" description="F-box" evidence="1">
    <location>
        <begin position="27"/>
        <end position="84"/>
    </location>
</feature>
<name>A0AAV9VG93_9PEZI</name>
<dbReference type="PROSITE" id="PS50181">
    <property type="entry name" value="FBOX"/>
    <property type="match status" value="1"/>
</dbReference>
<evidence type="ECO:0000259" key="1">
    <source>
        <dbReference type="PROSITE" id="PS50181"/>
    </source>
</evidence>
<dbReference type="InterPro" id="IPR036047">
    <property type="entry name" value="F-box-like_dom_sf"/>
</dbReference>
<dbReference type="InterPro" id="IPR001810">
    <property type="entry name" value="F-box_dom"/>
</dbReference>
<gene>
    <name evidence="2" type="ORF">TWF730_006940</name>
</gene>
<dbReference type="SUPFAM" id="SSF81383">
    <property type="entry name" value="F-box domain"/>
    <property type="match status" value="1"/>
</dbReference>
<evidence type="ECO:0000313" key="2">
    <source>
        <dbReference type="EMBL" id="KAK6360818.1"/>
    </source>
</evidence>
<reference evidence="2 3" key="1">
    <citation type="submission" date="2019-10" db="EMBL/GenBank/DDBJ databases">
        <authorList>
            <person name="Palmer J.M."/>
        </authorList>
    </citation>
    <scope>NUCLEOTIDE SEQUENCE [LARGE SCALE GENOMIC DNA]</scope>
    <source>
        <strain evidence="2 3">TWF730</strain>
    </source>
</reference>
<dbReference type="Proteomes" id="UP001373714">
    <property type="component" value="Unassembled WGS sequence"/>
</dbReference>